<keyword evidence="2" id="KW-0472">Membrane</keyword>
<name>A0A8X6LXQ9_TRICU</name>
<keyword evidence="4" id="KW-1185">Reference proteome</keyword>
<feature type="region of interest" description="Disordered" evidence="1">
    <location>
        <begin position="309"/>
        <end position="332"/>
    </location>
</feature>
<dbReference type="Proteomes" id="UP000887116">
    <property type="component" value="Unassembled WGS sequence"/>
</dbReference>
<evidence type="ECO:0000313" key="4">
    <source>
        <dbReference type="Proteomes" id="UP000887116"/>
    </source>
</evidence>
<keyword evidence="2" id="KW-1133">Transmembrane helix</keyword>
<reference evidence="3" key="1">
    <citation type="submission" date="2020-07" db="EMBL/GenBank/DDBJ databases">
        <title>Multicomponent nature underlies the extraordinary mechanical properties of spider dragline silk.</title>
        <authorList>
            <person name="Kono N."/>
            <person name="Nakamura H."/>
            <person name="Mori M."/>
            <person name="Yoshida Y."/>
            <person name="Ohtoshi R."/>
            <person name="Malay A.D."/>
            <person name="Moran D.A.P."/>
            <person name="Tomita M."/>
            <person name="Numata K."/>
            <person name="Arakawa K."/>
        </authorList>
    </citation>
    <scope>NUCLEOTIDE SEQUENCE</scope>
</reference>
<gene>
    <name evidence="3" type="ORF">TNCT_413861</name>
</gene>
<dbReference type="EMBL" id="BMAO01008523">
    <property type="protein sequence ID" value="GFR24532.1"/>
    <property type="molecule type" value="Genomic_DNA"/>
</dbReference>
<dbReference type="AlphaFoldDB" id="A0A8X6LXQ9"/>
<comment type="caution">
    <text evidence="3">The sequence shown here is derived from an EMBL/GenBank/DDBJ whole genome shotgun (WGS) entry which is preliminary data.</text>
</comment>
<evidence type="ECO:0000256" key="1">
    <source>
        <dbReference type="SAM" id="MobiDB-lite"/>
    </source>
</evidence>
<organism evidence="3 4">
    <name type="scientific">Trichonephila clavata</name>
    <name type="common">Joro spider</name>
    <name type="synonym">Nephila clavata</name>
    <dbReference type="NCBI Taxonomy" id="2740835"/>
    <lineage>
        <taxon>Eukaryota</taxon>
        <taxon>Metazoa</taxon>
        <taxon>Ecdysozoa</taxon>
        <taxon>Arthropoda</taxon>
        <taxon>Chelicerata</taxon>
        <taxon>Arachnida</taxon>
        <taxon>Araneae</taxon>
        <taxon>Araneomorphae</taxon>
        <taxon>Entelegynae</taxon>
        <taxon>Araneoidea</taxon>
        <taxon>Nephilidae</taxon>
        <taxon>Trichonephila</taxon>
    </lineage>
</organism>
<sequence>MNKNNVPYYIAGTLATFTLLASGVFAAAPYIGFLAPVAALSVGLPFIIGYAVFSVVTIALSYKAISENKTNSELKNKMKAQEQTISGQKTQLAKKEAEVKAKEEENSKLKDQVRTQKQKSSEQKTQLAEKNKKIEEDKLKVAIADGTVQLAKGTVNSAVWFAKEAVNGVLYSGKYAYDNYVPSTESTKGTLSGIGGGLKNTYDASIASVREALNSVGSSLYSRIYGTKVSSPEEQFKREDGSKPSMQELTRLDYLNLEVLSSEQKQRANSLDYLSIDNVPKQPDHLNVDAAKSYLMSLSEDQDVFYDAESGDEKGTEISSPESQPTKEENGQGWDAWAKAKVAKIVTTGIGLCGTAVLYYAAPYIPTVLNGVVASSMGNSASVNNGTFPSQ</sequence>
<feature type="transmembrane region" description="Helical" evidence="2">
    <location>
        <begin position="42"/>
        <end position="62"/>
    </location>
</feature>
<accession>A0A8X6LXQ9</accession>
<evidence type="ECO:0000313" key="3">
    <source>
        <dbReference type="EMBL" id="GFR24532.1"/>
    </source>
</evidence>
<protein>
    <submittedName>
        <fullName evidence="3">Peptidase_M16_C domain-containing protein</fullName>
    </submittedName>
</protein>
<keyword evidence="2" id="KW-0812">Transmembrane</keyword>
<feature type="region of interest" description="Disordered" evidence="1">
    <location>
        <begin position="100"/>
        <end position="130"/>
    </location>
</feature>
<proteinExistence type="predicted"/>
<evidence type="ECO:0000256" key="2">
    <source>
        <dbReference type="SAM" id="Phobius"/>
    </source>
</evidence>